<dbReference type="InterPro" id="IPR039420">
    <property type="entry name" value="WalR-like"/>
</dbReference>
<protein>
    <submittedName>
        <fullName evidence="5">Two component transcriptional regulator, LytTR family</fullName>
    </submittedName>
</protein>
<feature type="domain" description="Response regulatory" evidence="3">
    <location>
        <begin position="3"/>
        <end position="118"/>
    </location>
</feature>
<dbReference type="Proteomes" id="UP000186513">
    <property type="component" value="Unassembled WGS sequence"/>
</dbReference>
<dbReference type="Gene3D" id="2.40.50.1020">
    <property type="entry name" value="LytTr DNA-binding domain"/>
    <property type="match status" value="1"/>
</dbReference>
<dbReference type="GO" id="GO:0000156">
    <property type="term" value="F:phosphorelay response regulator activity"/>
    <property type="evidence" value="ECO:0007669"/>
    <property type="project" value="TreeGrafter"/>
</dbReference>
<dbReference type="GO" id="GO:0006355">
    <property type="term" value="P:regulation of DNA-templated transcription"/>
    <property type="evidence" value="ECO:0007669"/>
    <property type="project" value="TreeGrafter"/>
</dbReference>
<evidence type="ECO:0000259" key="3">
    <source>
        <dbReference type="PROSITE" id="PS50110"/>
    </source>
</evidence>
<dbReference type="Pfam" id="PF00072">
    <property type="entry name" value="Response_reg"/>
    <property type="match status" value="1"/>
</dbReference>
<dbReference type="GO" id="GO:0005829">
    <property type="term" value="C:cytosol"/>
    <property type="evidence" value="ECO:0007669"/>
    <property type="project" value="TreeGrafter"/>
</dbReference>
<dbReference type="RefSeq" id="WP_072429828.1">
    <property type="nucleotide sequence ID" value="NZ_FPKR01000014.1"/>
</dbReference>
<dbReference type="STRING" id="1121279.SAMN02745887_03346"/>
<dbReference type="InterPro" id="IPR007492">
    <property type="entry name" value="LytTR_DNA-bd_dom"/>
</dbReference>
<dbReference type="PANTHER" id="PTHR48111">
    <property type="entry name" value="REGULATOR OF RPOS"/>
    <property type="match status" value="1"/>
</dbReference>
<feature type="modified residue" description="4-aspartylphosphate" evidence="2">
    <location>
        <position position="55"/>
    </location>
</feature>
<dbReference type="PROSITE" id="PS50930">
    <property type="entry name" value="HTH_LYTTR"/>
    <property type="match status" value="1"/>
</dbReference>
<evidence type="ECO:0000256" key="1">
    <source>
        <dbReference type="ARBA" id="ARBA00023125"/>
    </source>
</evidence>
<accession>A0A1K2HS01</accession>
<proteinExistence type="predicted"/>
<evidence type="ECO:0000259" key="4">
    <source>
        <dbReference type="PROSITE" id="PS50930"/>
    </source>
</evidence>
<name>A0A1K2HS01_9NEIS</name>
<dbReference type="SUPFAM" id="SSF52172">
    <property type="entry name" value="CheY-like"/>
    <property type="match status" value="1"/>
</dbReference>
<dbReference type="InterPro" id="IPR011006">
    <property type="entry name" value="CheY-like_superfamily"/>
</dbReference>
<dbReference type="SMART" id="SM00850">
    <property type="entry name" value="LytTR"/>
    <property type="match status" value="1"/>
</dbReference>
<dbReference type="SMART" id="SM00448">
    <property type="entry name" value="REC"/>
    <property type="match status" value="1"/>
</dbReference>
<gene>
    <name evidence="5" type="ORF">SAMN02745887_03346</name>
</gene>
<dbReference type="PANTHER" id="PTHR48111:SF69">
    <property type="entry name" value="RESPONSE REGULATOR RECEIVER"/>
    <property type="match status" value="1"/>
</dbReference>
<evidence type="ECO:0000256" key="2">
    <source>
        <dbReference type="PROSITE-ProRule" id="PRU00169"/>
    </source>
</evidence>
<dbReference type="EMBL" id="FPKR01000014">
    <property type="protein sequence ID" value="SFZ79050.1"/>
    <property type="molecule type" value="Genomic_DNA"/>
</dbReference>
<dbReference type="GO" id="GO:0000976">
    <property type="term" value="F:transcription cis-regulatory region binding"/>
    <property type="evidence" value="ECO:0007669"/>
    <property type="project" value="TreeGrafter"/>
</dbReference>
<dbReference type="PROSITE" id="PS50110">
    <property type="entry name" value="RESPONSE_REGULATORY"/>
    <property type="match status" value="1"/>
</dbReference>
<evidence type="ECO:0000313" key="5">
    <source>
        <dbReference type="EMBL" id="SFZ79050.1"/>
    </source>
</evidence>
<keyword evidence="1" id="KW-0238">DNA-binding</keyword>
<sequence length="259" mass="28882">MPTALIADDEIALADYLQTQLAELWPELNIVACAHNGVDALRLIDELAPDIAFLDIRMPGHSGLEVAQRLIGAKDAPHIVFVTAYDQYAVDAFEREAVDYLLKPPSLDRLGRCVDKLKRQLEQAGKPSPAGLPGELLQQLAGLLGQGQTASPRLDWIRAAQGNETRLISVDEVIYFEARDKYVSVFTAEGEALIRTPLKELVDSLNPAQFWQVHRGTIIAVRHIAGTVRDFRGRTLVKLKQRSEQLPVSRAYLHLFRQM</sequence>
<evidence type="ECO:0000313" key="6">
    <source>
        <dbReference type="Proteomes" id="UP000186513"/>
    </source>
</evidence>
<feature type="domain" description="HTH LytTR-type" evidence="4">
    <location>
        <begin position="167"/>
        <end position="259"/>
    </location>
</feature>
<dbReference type="Gene3D" id="3.40.50.2300">
    <property type="match status" value="1"/>
</dbReference>
<keyword evidence="6" id="KW-1185">Reference proteome</keyword>
<dbReference type="GO" id="GO:0032993">
    <property type="term" value="C:protein-DNA complex"/>
    <property type="evidence" value="ECO:0007669"/>
    <property type="project" value="TreeGrafter"/>
</dbReference>
<keyword evidence="2" id="KW-0597">Phosphoprotein</keyword>
<reference evidence="5 6" key="1">
    <citation type="submission" date="2016-11" db="EMBL/GenBank/DDBJ databases">
        <authorList>
            <person name="Jaros S."/>
            <person name="Januszkiewicz K."/>
            <person name="Wedrychowicz H."/>
        </authorList>
    </citation>
    <scope>NUCLEOTIDE SEQUENCE [LARGE SCALE GENOMIC DNA]</scope>
    <source>
        <strain evidence="5 6">DSM 18899</strain>
    </source>
</reference>
<organism evidence="5 6">
    <name type="scientific">Chitinimonas taiwanensis DSM 18899</name>
    <dbReference type="NCBI Taxonomy" id="1121279"/>
    <lineage>
        <taxon>Bacteria</taxon>
        <taxon>Pseudomonadati</taxon>
        <taxon>Pseudomonadota</taxon>
        <taxon>Betaproteobacteria</taxon>
        <taxon>Neisseriales</taxon>
        <taxon>Chitinibacteraceae</taxon>
        <taxon>Chitinimonas</taxon>
    </lineage>
</organism>
<dbReference type="AlphaFoldDB" id="A0A1K2HS01"/>
<dbReference type="Pfam" id="PF04397">
    <property type="entry name" value="LytTR"/>
    <property type="match status" value="1"/>
</dbReference>
<dbReference type="InterPro" id="IPR001789">
    <property type="entry name" value="Sig_transdc_resp-reg_receiver"/>
</dbReference>
<dbReference type="OrthoDB" id="236568at2"/>